<reference evidence="3 4" key="1">
    <citation type="submission" date="2021-04" db="EMBL/GenBank/DDBJ databases">
        <title>Genome analysis of Polyangium sp.</title>
        <authorList>
            <person name="Li Y."/>
            <person name="Wang J."/>
        </authorList>
    </citation>
    <scope>NUCLEOTIDE SEQUENCE [LARGE SCALE GENOMIC DNA]</scope>
    <source>
        <strain evidence="3 4">SDU14</strain>
    </source>
</reference>
<feature type="compositionally biased region" description="Basic and acidic residues" evidence="1">
    <location>
        <begin position="628"/>
        <end position="641"/>
    </location>
</feature>
<feature type="transmembrane region" description="Helical" evidence="2">
    <location>
        <begin position="370"/>
        <end position="394"/>
    </location>
</feature>
<keyword evidence="2" id="KW-1133">Transmembrane helix</keyword>
<feature type="compositionally biased region" description="Basic and acidic residues" evidence="1">
    <location>
        <begin position="612"/>
        <end position="621"/>
    </location>
</feature>
<evidence type="ECO:0000313" key="4">
    <source>
        <dbReference type="Proteomes" id="UP001151081"/>
    </source>
</evidence>
<feature type="transmembrane region" description="Helical" evidence="2">
    <location>
        <begin position="47"/>
        <end position="69"/>
    </location>
</feature>
<evidence type="ECO:0000256" key="2">
    <source>
        <dbReference type="SAM" id="Phobius"/>
    </source>
</evidence>
<organism evidence="3 4">
    <name type="scientific">Polyangium jinanense</name>
    <dbReference type="NCBI Taxonomy" id="2829994"/>
    <lineage>
        <taxon>Bacteria</taxon>
        <taxon>Pseudomonadati</taxon>
        <taxon>Myxococcota</taxon>
        <taxon>Polyangia</taxon>
        <taxon>Polyangiales</taxon>
        <taxon>Polyangiaceae</taxon>
        <taxon>Polyangium</taxon>
    </lineage>
</organism>
<dbReference type="EMBL" id="JAGTJJ010000018">
    <property type="protein sequence ID" value="MDC3984089.1"/>
    <property type="molecule type" value="Genomic_DNA"/>
</dbReference>
<keyword evidence="2" id="KW-0812">Transmembrane</keyword>
<keyword evidence="2" id="KW-0472">Membrane</keyword>
<gene>
    <name evidence="3" type="ORF">KEG57_26505</name>
</gene>
<protein>
    <submittedName>
        <fullName evidence="3">Uncharacterized protein</fullName>
    </submittedName>
</protein>
<evidence type="ECO:0000256" key="1">
    <source>
        <dbReference type="SAM" id="MobiDB-lite"/>
    </source>
</evidence>
<proteinExistence type="predicted"/>
<dbReference type="AlphaFoldDB" id="A0A9X3X5G5"/>
<feature type="transmembrane region" description="Helical" evidence="2">
    <location>
        <begin position="21"/>
        <end position="41"/>
    </location>
</feature>
<dbReference type="Proteomes" id="UP001151081">
    <property type="component" value="Unassembled WGS sequence"/>
</dbReference>
<evidence type="ECO:0000313" key="3">
    <source>
        <dbReference type="EMBL" id="MDC3984089.1"/>
    </source>
</evidence>
<comment type="caution">
    <text evidence="3">The sequence shown here is derived from an EMBL/GenBank/DDBJ whole genome shotgun (WGS) entry which is preliminary data.</text>
</comment>
<dbReference type="RefSeq" id="WP_272458885.1">
    <property type="nucleotide sequence ID" value="NZ_JAGTJJ010000018.1"/>
</dbReference>
<sequence>MSAPAPKNVPRHATHGYHTMLVVMGGLLLLLGVLSLALFVLSGLPSAGSMILVSVCAVLGGVFAFFGLVGRRVGAGVQVVNTSFDLINRGRLAEAEAHLDLVEQGRPAPLMTCVAAVQRGLIGMRRGDIPAALAALDRAIATPHGVLHRAQIRIQIAAARAIRAFLRAASGDRAGAREDIDVVRGSPDALPQALGRAALAEAILLERSGDRDALREHLVTHHELLFDATDRRERTIVRAFQRMLETTATSVYRKGAKRDADSEEPPLADWIAQVVPEAAPFVEVGGARPEKTGELPAAEATEAAKKAVAEARKAAEKNAAPRKAVRKVGRVVVLWAALVAVFVAVYNALAPSGAGSGGGYEDVPEEPMDPILPFGLIFLVVFAVLIGTRVYWFLRARKESQGLFAALNLVAKGNFAEGGAALERLTSSRLPILAAQAEHALALLAEKQSDLRGALDRCDRGLARLVKYAIRISASDILLPDLISERAFLLAAMDRHAEAEAELASLPPAYPYKSRALFRVRLLSRIRQGDLRSAAELATRAGLDLPLSARDELLVDVVRAATNPETAGAGEIPRIKRELRTYAPMRRWMETVAPGALTALERTPEDTPLEATNDRDARAEEEALAEAEAARAAKRELVVPS</sequence>
<accession>A0A9X3X5G5</accession>
<feature type="transmembrane region" description="Helical" evidence="2">
    <location>
        <begin position="331"/>
        <end position="350"/>
    </location>
</feature>
<name>A0A9X3X5G5_9BACT</name>
<keyword evidence="4" id="KW-1185">Reference proteome</keyword>
<feature type="region of interest" description="Disordered" evidence="1">
    <location>
        <begin position="599"/>
        <end position="641"/>
    </location>
</feature>